<dbReference type="GO" id="GO:0008168">
    <property type="term" value="F:methyltransferase activity"/>
    <property type="evidence" value="ECO:0007669"/>
    <property type="project" value="UniProtKB-KW"/>
</dbReference>
<dbReference type="PANTHER" id="PTHR12945">
    <property type="entry name" value="TRANSLATION INITIATION FACTOR EIF3-RELATED"/>
    <property type="match status" value="1"/>
</dbReference>
<evidence type="ECO:0000313" key="7">
    <source>
        <dbReference type="EMBL" id="MDE50013.1"/>
    </source>
</evidence>
<evidence type="ECO:0000256" key="4">
    <source>
        <dbReference type="ARBA" id="ARBA00022694"/>
    </source>
</evidence>
<keyword evidence="7" id="KW-0808">Transferase</keyword>
<keyword evidence="4" id="KW-0819">tRNA processing</keyword>
<name>A0A6G1SJC3_9ACAR</name>
<evidence type="ECO:0000256" key="5">
    <source>
        <dbReference type="ARBA" id="ARBA00023242"/>
    </source>
</evidence>
<accession>A0A6G1SJC3</accession>
<proteinExistence type="inferred from homology"/>
<gene>
    <name evidence="7" type="primary">TRMT6</name>
    <name evidence="7" type="ORF">g.18368</name>
</gene>
<keyword evidence="7" id="KW-0489">Methyltransferase</keyword>
<dbReference type="EMBL" id="GGYP01005242">
    <property type="protein sequence ID" value="MDE50013.1"/>
    <property type="molecule type" value="Transcribed_RNA"/>
</dbReference>
<reference evidence="7" key="1">
    <citation type="submission" date="2018-10" db="EMBL/GenBank/DDBJ databases">
        <title>Transcriptome assembly of Aceria tosichella (Wheat curl mite) Type 2.</title>
        <authorList>
            <person name="Scully E.D."/>
            <person name="Geib S.M."/>
            <person name="Palmer N.A."/>
            <person name="Gupta A.K."/>
            <person name="Sarath G."/>
            <person name="Tatineni S."/>
        </authorList>
    </citation>
    <scope>NUCLEOTIDE SEQUENCE</scope>
    <source>
        <strain evidence="7">LincolnNE</strain>
    </source>
</reference>
<dbReference type="GO" id="GO:0031515">
    <property type="term" value="C:tRNA (m1A) methyltransferase complex"/>
    <property type="evidence" value="ECO:0007669"/>
    <property type="project" value="InterPro"/>
</dbReference>
<comment type="subcellular location">
    <subcellularLocation>
        <location evidence="1">Nucleus</location>
    </subcellularLocation>
</comment>
<dbReference type="Pfam" id="PF04189">
    <property type="entry name" value="Gcd10p"/>
    <property type="match status" value="1"/>
</dbReference>
<protein>
    <recommendedName>
        <fullName evidence="3">tRNA (adenine(58)-N(1))-methyltransferase non-catalytic subunit TRM6</fullName>
    </recommendedName>
    <alternativeName>
        <fullName evidence="6">tRNA(m1A58)-methyltransferase subunit TRM6</fullName>
    </alternativeName>
</protein>
<evidence type="ECO:0000256" key="1">
    <source>
        <dbReference type="ARBA" id="ARBA00004123"/>
    </source>
</evidence>
<evidence type="ECO:0000256" key="2">
    <source>
        <dbReference type="ARBA" id="ARBA00008320"/>
    </source>
</evidence>
<dbReference type="PANTHER" id="PTHR12945:SF0">
    <property type="entry name" value="TRNA (ADENINE(58)-N(1))-METHYLTRANSFERASE NON-CATALYTIC SUBUNIT TRM6"/>
    <property type="match status" value="1"/>
</dbReference>
<dbReference type="GO" id="GO:0005634">
    <property type="term" value="C:nucleus"/>
    <property type="evidence" value="ECO:0007669"/>
    <property type="project" value="UniProtKB-SubCell"/>
</dbReference>
<dbReference type="GO" id="GO:0030488">
    <property type="term" value="P:tRNA methylation"/>
    <property type="evidence" value="ECO:0007669"/>
    <property type="project" value="InterPro"/>
</dbReference>
<organism evidence="7">
    <name type="scientific">Aceria tosichella</name>
    <name type="common">wheat curl mite</name>
    <dbReference type="NCBI Taxonomy" id="561515"/>
    <lineage>
        <taxon>Eukaryota</taxon>
        <taxon>Metazoa</taxon>
        <taxon>Ecdysozoa</taxon>
        <taxon>Arthropoda</taxon>
        <taxon>Chelicerata</taxon>
        <taxon>Arachnida</taxon>
        <taxon>Acari</taxon>
        <taxon>Acariformes</taxon>
        <taxon>Trombidiformes</taxon>
        <taxon>Prostigmata</taxon>
        <taxon>Eupodina</taxon>
        <taxon>Eriophyoidea</taxon>
        <taxon>Eriophyidae</taxon>
        <taxon>Eriophyinae</taxon>
        <taxon>Aceriini</taxon>
        <taxon>Aceria</taxon>
    </lineage>
</organism>
<keyword evidence="5" id="KW-0539">Nucleus</keyword>
<evidence type="ECO:0000256" key="6">
    <source>
        <dbReference type="ARBA" id="ARBA00032319"/>
    </source>
</evidence>
<dbReference type="AlphaFoldDB" id="A0A6G1SJC3"/>
<comment type="similarity">
    <text evidence="2">Belongs to the TRM6/GCD10 family.</text>
</comment>
<sequence length="275" mass="31175">MLFARDKISGLRADIVAQILTLSNVQYGSKCLVLDHNLGLITSAVTSRILPQGVCIQLLPDYEVLYTARKTMNMLNIREAEWPENVLSITIRDLYKIFKGLDNFEHEDSILQARADEQLSRLVKRFESLSPGTNDTTKRVKLDHADQDDQILKDIAKKDANRINRHRERALAAKHLKEHALDALILVVHNDHPLPLLKLLLPFIAPSRQFVIYSEISAPLIECQQFLKANSMAVSLQLSESRLRKYQVLPDRTRPEMNTTGFGGFLLSGIKAFHG</sequence>
<dbReference type="InterPro" id="IPR017423">
    <property type="entry name" value="TRM6"/>
</dbReference>
<evidence type="ECO:0000256" key="3">
    <source>
        <dbReference type="ARBA" id="ARBA00021704"/>
    </source>
</evidence>